<comment type="similarity">
    <text evidence="1">Belongs to the LDH2/MDH2 oxidoreductase family.</text>
</comment>
<reference evidence="3" key="1">
    <citation type="journal article" date="2014" name="Front. Microbiol.">
        <title>High frequency of phylogenetically diverse reductive dehalogenase-homologous genes in deep subseafloor sedimentary metagenomes.</title>
        <authorList>
            <person name="Kawai M."/>
            <person name="Futagami T."/>
            <person name="Toyoda A."/>
            <person name="Takaki Y."/>
            <person name="Nishi S."/>
            <person name="Hori S."/>
            <person name="Arai W."/>
            <person name="Tsubouchi T."/>
            <person name="Morono Y."/>
            <person name="Uchiyama I."/>
            <person name="Ito T."/>
            <person name="Fujiyama A."/>
            <person name="Inagaki F."/>
            <person name="Takami H."/>
        </authorList>
    </citation>
    <scope>NUCLEOTIDE SEQUENCE</scope>
    <source>
        <strain evidence="3">Expedition CK06-06</strain>
    </source>
</reference>
<accession>X1AH16</accession>
<dbReference type="Gene3D" id="3.30.1370.60">
    <property type="entry name" value="Hypothetical oxidoreductase yiak, domain 2"/>
    <property type="match status" value="1"/>
</dbReference>
<dbReference type="AlphaFoldDB" id="X1AH16"/>
<dbReference type="InterPro" id="IPR003767">
    <property type="entry name" value="Malate/L-lactate_DH-like"/>
</dbReference>
<evidence type="ECO:0008006" key="4">
    <source>
        <dbReference type="Google" id="ProtNLM"/>
    </source>
</evidence>
<dbReference type="SUPFAM" id="SSF89733">
    <property type="entry name" value="L-sulfolactate dehydrogenase-like"/>
    <property type="match status" value="1"/>
</dbReference>
<name>X1AH16_9ZZZZ</name>
<dbReference type="InterPro" id="IPR043143">
    <property type="entry name" value="Mal/L-sulf/L-lact_DH-like_NADP"/>
</dbReference>
<comment type="caution">
    <text evidence="3">The sequence shown here is derived from an EMBL/GenBank/DDBJ whole genome shotgun (WGS) entry which is preliminary data.</text>
</comment>
<feature type="non-terminal residue" evidence="3">
    <location>
        <position position="1"/>
    </location>
</feature>
<dbReference type="PANTHER" id="PTHR11091:SF0">
    <property type="entry name" value="MALATE DEHYDROGENASE"/>
    <property type="match status" value="1"/>
</dbReference>
<proteinExistence type="inferred from homology"/>
<evidence type="ECO:0000256" key="2">
    <source>
        <dbReference type="ARBA" id="ARBA00023002"/>
    </source>
</evidence>
<dbReference type="EMBL" id="BART01008116">
    <property type="protein sequence ID" value="GAG69017.1"/>
    <property type="molecule type" value="Genomic_DNA"/>
</dbReference>
<protein>
    <recommendedName>
        <fullName evidence="4">Ldh family oxidoreductase</fullName>
    </recommendedName>
</protein>
<organism evidence="3">
    <name type="scientific">marine sediment metagenome</name>
    <dbReference type="NCBI Taxonomy" id="412755"/>
    <lineage>
        <taxon>unclassified sequences</taxon>
        <taxon>metagenomes</taxon>
        <taxon>ecological metagenomes</taxon>
    </lineage>
</organism>
<evidence type="ECO:0000256" key="1">
    <source>
        <dbReference type="ARBA" id="ARBA00006056"/>
    </source>
</evidence>
<keyword evidence="2" id="KW-0560">Oxidoreductase</keyword>
<dbReference type="GO" id="GO:0016491">
    <property type="term" value="F:oxidoreductase activity"/>
    <property type="evidence" value="ECO:0007669"/>
    <property type="project" value="UniProtKB-KW"/>
</dbReference>
<gene>
    <name evidence="3" type="ORF">S01H4_18325</name>
</gene>
<sequence length="114" mass="12973">GYGIALLIDILAGVLTGSAFGKEVKSLHQLGEFMTLGQCFIAIDPDKMIGIENFKERVDKEIEMIKGSKPSKGVKEVLLPGEREFLEEERRRREGIPIDEKLWKKLEELEKKPF</sequence>
<dbReference type="InterPro" id="IPR036111">
    <property type="entry name" value="Mal/L-sulfo/L-lacto_DH-like_sf"/>
</dbReference>
<evidence type="ECO:0000313" key="3">
    <source>
        <dbReference type="EMBL" id="GAG69017.1"/>
    </source>
</evidence>
<dbReference type="PANTHER" id="PTHR11091">
    <property type="entry name" value="OXIDOREDUCTASE-RELATED"/>
    <property type="match status" value="1"/>
</dbReference>
<dbReference type="Pfam" id="PF02615">
    <property type="entry name" value="Ldh_2"/>
    <property type="match status" value="1"/>
</dbReference>